<reference evidence="1 2" key="1">
    <citation type="journal article" date="2015" name="Genome Announc.">
        <title>The 474-Kilobase-Pair Complete Genome Sequence of CeV-01B, a Virus Infecting Haptolina (Chrysochromulina) ericina (Prymnesiophyceae).</title>
        <authorList>
            <person name="Gallot-Lavallee L."/>
            <person name="Pagarete A."/>
            <person name="Legendre M."/>
            <person name="Santini S."/>
            <person name="Sandaa R.A."/>
            <person name="Himmelbauer H."/>
            <person name="Ogata H."/>
            <person name="Bratbak G."/>
            <person name="Claverie J.M."/>
        </authorList>
    </citation>
    <scope>NUCLEOTIDE SEQUENCE [LARGE SCALE GENOMIC DNA]</scope>
    <source>
        <strain evidence="1">CeV-01B</strain>
    </source>
</reference>
<sequence>MDIDYIKSIIKTGNILIYNQINNLNSIEHKPTEYWYLILQNVEQYILLYEYDNNYNLYKNYINWFIREWPPRINKKKRLIFPKYWNPPEIFL</sequence>
<gene>
    <name evidence="1" type="ORF">ceV_222</name>
</gene>
<accession>A0A0N9QQM3</accession>
<evidence type="ECO:0000313" key="1">
    <source>
        <dbReference type="EMBL" id="ALH23128.1"/>
    </source>
</evidence>
<organism evidence="1 2">
    <name type="scientific">Chrysochromulina ericina virus CeV-01B</name>
    <dbReference type="NCBI Taxonomy" id="3070830"/>
    <lineage>
        <taxon>Viruses</taxon>
        <taxon>Varidnaviria</taxon>
        <taxon>Bamfordvirae</taxon>
        <taxon>Nucleocytoviricota</taxon>
        <taxon>Megaviricetes</taxon>
        <taxon>Imitervirales</taxon>
        <taxon>Mesomimiviridae</taxon>
        <taxon>Tethysvirus</taxon>
        <taxon>Tethysvirus raunefjordenense</taxon>
    </lineage>
</organism>
<proteinExistence type="predicted"/>
<dbReference type="EMBL" id="KT820662">
    <property type="protein sequence ID" value="ALH23128.1"/>
    <property type="molecule type" value="Genomic_DNA"/>
</dbReference>
<keyword evidence="2" id="KW-1185">Reference proteome</keyword>
<protein>
    <submittedName>
        <fullName evidence="1">Uncharacterized protein</fullName>
    </submittedName>
</protein>
<dbReference type="Proteomes" id="UP000203826">
    <property type="component" value="Segment"/>
</dbReference>
<evidence type="ECO:0000313" key="2">
    <source>
        <dbReference type="Proteomes" id="UP000203826"/>
    </source>
</evidence>
<dbReference type="KEGG" id="vg:26049089"/>
<name>A0A0N9QQM3_9VIRU</name>